<reference evidence="11" key="1">
    <citation type="submission" date="2023-06" db="EMBL/GenBank/DDBJ databases">
        <title>Reference genome for the Northern bat (Eptesicus nilssonii), a most northern bat species.</title>
        <authorList>
            <person name="Laine V.N."/>
            <person name="Pulliainen A.T."/>
            <person name="Lilley T.M."/>
        </authorList>
    </citation>
    <scope>NUCLEOTIDE SEQUENCE</scope>
    <source>
        <strain evidence="11">BLF_Eptnil</strain>
        <tissue evidence="11">Kidney</tissue>
    </source>
</reference>
<name>A0AA40HWF6_CNENI</name>
<sequence>MLCKKLIQEAQQYSEALASMQILKHTPESSPSQCRENLAWASYGQTGGEVADRWYSVIKNCNFQQRGFNSETGHFRPWYGKHKEDGSRESIFK</sequence>
<evidence type="ECO:0000256" key="9">
    <source>
        <dbReference type="ARBA" id="ARBA00069728"/>
    </source>
</evidence>
<evidence type="ECO:0000256" key="7">
    <source>
        <dbReference type="ARBA" id="ARBA00037794"/>
    </source>
</evidence>
<dbReference type="AlphaFoldDB" id="A0AA40HWF6"/>
<dbReference type="GO" id="GO:0000139">
    <property type="term" value="C:Golgi membrane"/>
    <property type="evidence" value="ECO:0007669"/>
    <property type="project" value="UniProtKB-SubCell"/>
</dbReference>
<comment type="similarity">
    <text evidence="1">Belongs to the CRISP family.</text>
</comment>
<organism evidence="11 12">
    <name type="scientific">Cnephaeus nilssonii</name>
    <name type="common">Northern bat</name>
    <name type="synonym">Eptesicus nilssonii</name>
    <dbReference type="NCBI Taxonomy" id="3371016"/>
    <lineage>
        <taxon>Eukaryota</taxon>
        <taxon>Metazoa</taxon>
        <taxon>Chordata</taxon>
        <taxon>Craniata</taxon>
        <taxon>Vertebrata</taxon>
        <taxon>Euteleostomi</taxon>
        <taxon>Mammalia</taxon>
        <taxon>Eutheria</taxon>
        <taxon>Laurasiatheria</taxon>
        <taxon>Chiroptera</taxon>
        <taxon>Yangochiroptera</taxon>
        <taxon>Vespertilionidae</taxon>
        <taxon>Cnephaeus</taxon>
    </lineage>
</organism>
<comment type="subunit">
    <text evidence="8">Homodimer. Interacts with CAV1.</text>
</comment>
<evidence type="ECO:0000256" key="4">
    <source>
        <dbReference type="ARBA" id="ARBA00023054"/>
    </source>
</evidence>
<evidence type="ECO:0000256" key="5">
    <source>
        <dbReference type="ARBA" id="ARBA00023136"/>
    </source>
</evidence>
<dbReference type="SUPFAM" id="SSF55797">
    <property type="entry name" value="PR-1-like"/>
    <property type="match status" value="1"/>
</dbReference>
<dbReference type="EMBL" id="JAULJE010000009">
    <property type="protein sequence ID" value="KAK1338634.1"/>
    <property type="molecule type" value="Genomic_DNA"/>
</dbReference>
<keyword evidence="6" id="KW-0449">Lipoprotein</keyword>
<evidence type="ECO:0000313" key="12">
    <source>
        <dbReference type="Proteomes" id="UP001177744"/>
    </source>
</evidence>
<evidence type="ECO:0000256" key="10">
    <source>
        <dbReference type="ARBA" id="ARBA00075475"/>
    </source>
</evidence>
<keyword evidence="2" id="KW-0519">Myristate</keyword>
<gene>
    <name evidence="11" type="ORF">QTO34_019288</name>
</gene>
<evidence type="ECO:0000256" key="6">
    <source>
        <dbReference type="ARBA" id="ARBA00023288"/>
    </source>
</evidence>
<keyword evidence="3" id="KW-0333">Golgi apparatus</keyword>
<keyword evidence="4" id="KW-0175">Coiled coil</keyword>
<keyword evidence="12" id="KW-1185">Reference proteome</keyword>
<accession>A0AA40HWF6</accession>
<keyword evidence="5" id="KW-0472">Membrane</keyword>
<evidence type="ECO:0000256" key="8">
    <source>
        <dbReference type="ARBA" id="ARBA00063947"/>
    </source>
</evidence>
<evidence type="ECO:0000256" key="3">
    <source>
        <dbReference type="ARBA" id="ARBA00023034"/>
    </source>
</evidence>
<dbReference type="Gene3D" id="3.40.33.10">
    <property type="entry name" value="CAP"/>
    <property type="match status" value="1"/>
</dbReference>
<dbReference type="FunFam" id="3.40.33.10:FF:000015">
    <property type="entry name" value="Golgi-associated plant pathogenesis-related protein 1"/>
    <property type="match status" value="1"/>
</dbReference>
<evidence type="ECO:0000256" key="1">
    <source>
        <dbReference type="ARBA" id="ARBA00009923"/>
    </source>
</evidence>
<evidence type="ECO:0000256" key="2">
    <source>
        <dbReference type="ARBA" id="ARBA00022707"/>
    </source>
</evidence>
<comment type="caution">
    <text evidence="11">The sequence shown here is derived from an EMBL/GenBank/DDBJ whole genome shotgun (WGS) entry which is preliminary data.</text>
</comment>
<comment type="subcellular location">
    <subcellularLocation>
        <location evidence="7">Golgi apparatus membrane</location>
        <topology evidence="7">Lipid-anchor</topology>
    </subcellularLocation>
</comment>
<evidence type="ECO:0000313" key="11">
    <source>
        <dbReference type="EMBL" id="KAK1338634.1"/>
    </source>
</evidence>
<dbReference type="Proteomes" id="UP001177744">
    <property type="component" value="Unassembled WGS sequence"/>
</dbReference>
<protein>
    <recommendedName>
        <fullName evidence="9">Golgi-associated plant pathogenesis-related protein 1</fullName>
    </recommendedName>
    <alternativeName>
        <fullName evidence="10">Glioma pathogenesis-related protein 2</fullName>
    </alternativeName>
</protein>
<proteinExistence type="inferred from homology"/>
<dbReference type="InterPro" id="IPR035940">
    <property type="entry name" value="CAP_sf"/>
</dbReference>